<keyword evidence="10" id="KW-1185">Reference proteome</keyword>
<dbReference type="PROSITE" id="PS50267">
    <property type="entry name" value="NA_NEUROTRAN_SYMP_3"/>
    <property type="match status" value="1"/>
</dbReference>
<keyword evidence="2" id="KW-0813">Transport</keyword>
<evidence type="ECO:0000256" key="7">
    <source>
        <dbReference type="SAM" id="MobiDB-lite"/>
    </source>
</evidence>
<evidence type="ECO:0000313" key="10">
    <source>
        <dbReference type="Proteomes" id="UP000001811"/>
    </source>
</evidence>
<dbReference type="HOGENOM" id="CLU_006855_2_2_1"/>
<dbReference type="Pfam" id="PF00209">
    <property type="entry name" value="SNF"/>
    <property type="match status" value="1"/>
</dbReference>
<evidence type="ECO:0000313" key="9">
    <source>
        <dbReference type="Ensembl" id="ENSOCUP00000019426.2"/>
    </source>
</evidence>
<reference evidence="9 10" key="1">
    <citation type="journal article" date="2011" name="Nature">
        <title>A high-resolution map of human evolutionary constraint using 29 mammals.</title>
        <authorList>
            <person name="Lindblad-Toh K."/>
            <person name="Garber M."/>
            <person name="Zuk O."/>
            <person name="Lin M.F."/>
            <person name="Parker B.J."/>
            <person name="Washietl S."/>
            <person name="Kheradpour P."/>
            <person name="Ernst J."/>
            <person name="Jordan G."/>
            <person name="Mauceli E."/>
            <person name="Ward L.D."/>
            <person name="Lowe C.B."/>
            <person name="Holloway A.K."/>
            <person name="Clamp M."/>
            <person name="Gnerre S."/>
            <person name="Alfoldi J."/>
            <person name="Beal K."/>
            <person name="Chang J."/>
            <person name="Clawson H."/>
            <person name="Cuff J."/>
            <person name="Di Palma F."/>
            <person name="Fitzgerald S."/>
            <person name="Flicek P."/>
            <person name="Guttman M."/>
            <person name="Hubisz M.J."/>
            <person name="Jaffe D.B."/>
            <person name="Jungreis I."/>
            <person name="Kent W.J."/>
            <person name="Kostka D."/>
            <person name="Lara M."/>
            <person name="Martins A.L."/>
            <person name="Massingham T."/>
            <person name="Moltke I."/>
            <person name="Raney B.J."/>
            <person name="Rasmussen M.D."/>
            <person name="Robinson J."/>
            <person name="Stark A."/>
            <person name="Vilella A.J."/>
            <person name="Wen J."/>
            <person name="Xie X."/>
            <person name="Zody M.C."/>
            <person name="Baldwin J."/>
            <person name="Bloom T."/>
            <person name="Chin C.W."/>
            <person name="Heiman D."/>
            <person name="Nicol R."/>
            <person name="Nusbaum C."/>
            <person name="Young S."/>
            <person name="Wilkinson J."/>
            <person name="Worley K.C."/>
            <person name="Kovar C.L."/>
            <person name="Muzny D.M."/>
            <person name="Gibbs R.A."/>
            <person name="Cree A."/>
            <person name="Dihn H.H."/>
            <person name="Fowler G."/>
            <person name="Jhangiani S."/>
            <person name="Joshi V."/>
            <person name="Lee S."/>
            <person name="Lewis L.R."/>
            <person name="Nazareth L.V."/>
            <person name="Okwuonu G."/>
            <person name="Santibanez J."/>
            <person name="Warren W.C."/>
            <person name="Mardis E.R."/>
            <person name="Weinstock G.M."/>
            <person name="Wilson R.K."/>
            <person name="Delehaunty K."/>
            <person name="Dooling D."/>
            <person name="Fronik C."/>
            <person name="Fulton L."/>
            <person name="Fulton B."/>
            <person name="Graves T."/>
            <person name="Minx P."/>
            <person name="Sodergren E."/>
            <person name="Birney E."/>
            <person name="Margulies E.H."/>
            <person name="Herrero J."/>
            <person name="Green E.D."/>
            <person name="Haussler D."/>
            <person name="Siepel A."/>
            <person name="Goldman N."/>
            <person name="Pollard K.S."/>
            <person name="Pedersen J.S."/>
            <person name="Lander E.S."/>
            <person name="Kellis M."/>
        </authorList>
    </citation>
    <scope>NUCLEOTIDE SEQUENCE [LARGE SCALE GENOMIC DNA]</scope>
    <source>
        <strain evidence="10">Thorbecke</strain>
    </source>
</reference>
<feature type="binding site" evidence="6">
    <location>
        <position position="420"/>
    </location>
    <ligand>
        <name>Na(+)</name>
        <dbReference type="ChEBI" id="CHEBI:29101"/>
        <label>1</label>
    </ligand>
</feature>
<feature type="transmembrane region" description="Helical" evidence="8">
    <location>
        <begin position="310"/>
        <end position="334"/>
    </location>
</feature>
<accession>G1TQX9</accession>
<evidence type="ECO:0000256" key="3">
    <source>
        <dbReference type="ARBA" id="ARBA00022692"/>
    </source>
</evidence>
<organism evidence="9 10">
    <name type="scientific">Oryctolagus cuniculus</name>
    <name type="common">Rabbit</name>
    <dbReference type="NCBI Taxonomy" id="9986"/>
    <lineage>
        <taxon>Eukaryota</taxon>
        <taxon>Metazoa</taxon>
        <taxon>Chordata</taxon>
        <taxon>Craniata</taxon>
        <taxon>Vertebrata</taxon>
        <taxon>Euteleostomi</taxon>
        <taxon>Mammalia</taxon>
        <taxon>Eutheria</taxon>
        <taxon>Euarchontoglires</taxon>
        <taxon>Glires</taxon>
        <taxon>Lagomorpha</taxon>
        <taxon>Leporidae</taxon>
        <taxon>Oryctolagus</taxon>
    </lineage>
</organism>
<feature type="transmembrane region" description="Helical" evidence="8">
    <location>
        <begin position="266"/>
        <end position="290"/>
    </location>
</feature>
<dbReference type="STRING" id="9986.ENSOCUP00000019426"/>
<dbReference type="InterPro" id="IPR037272">
    <property type="entry name" value="SNS_sf"/>
</dbReference>
<dbReference type="SMR" id="G1TQX9"/>
<dbReference type="PANTHER" id="PTHR11616">
    <property type="entry name" value="SODIUM/CHLORIDE DEPENDENT TRANSPORTER"/>
    <property type="match status" value="1"/>
</dbReference>
<dbReference type="GO" id="GO:0035725">
    <property type="term" value="P:sodium ion transmembrane transport"/>
    <property type="evidence" value="ECO:0007669"/>
    <property type="project" value="TreeGrafter"/>
</dbReference>
<reference evidence="9" key="2">
    <citation type="submission" date="2025-08" db="UniProtKB">
        <authorList>
            <consortium name="Ensembl"/>
        </authorList>
    </citation>
    <scope>IDENTIFICATION</scope>
    <source>
        <strain evidence="9">Thorbecke</strain>
    </source>
</reference>
<keyword evidence="6" id="KW-0479">Metal-binding</keyword>
<keyword evidence="5 8" id="KW-0472">Membrane</keyword>
<evidence type="ECO:0000256" key="4">
    <source>
        <dbReference type="ARBA" id="ARBA00022989"/>
    </source>
</evidence>
<evidence type="ECO:0000256" key="6">
    <source>
        <dbReference type="PIRSR" id="PIRSR600175-1"/>
    </source>
</evidence>
<name>G1TQX9_RABIT</name>
<keyword evidence="3 8" id="KW-0812">Transmembrane</keyword>
<dbReference type="AlphaFoldDB" id="G1TQX9"/>
<dbReference type="eggNOG" id="KOG3659">
    <property type="taxonomic scope" value="Eukaryota"/>
</dbReference>
<feature type="transmembrane region" description="Helical" evidence="8">
    <location>
        <begin position="237"/>
        <end position="254"/>
    </location>
</feature>
<sequence length="475" mass="49794">MPVPQAVALPATPQRRPNTCSPGQGMAFTVSLGSRSSLRCDRCLPVTPLPPGHQSSGAAVSSTPSLLCVLFCPGGWIPQTESRGRPWLPMGARTEPGFTAQPSVWLSRASVFRSAGTCVPAVLPRASPTCLPGLPALPMGGRAQSWAASTRPLHTRPRAPVPAVCKGGVRGWAFCGAQQATAGFAAHPPGSPYVSTGGFLARPGGSALSRVPRPLGRRGVLHLHQSHGIDDLGPPRWELTACLVLVITLLYFSLWKGVKTSGKVVWITATMPYVVLTALLLRGLTLPGALDGIRAYLSVDFRRLCEASVWIDAATQVCFSLGVGFGVLIAFSSYNKFTNNCYRDALVTTAINSLTSFSSGFVVFSFLGYMAQKHSVPIRDVAKDGPGLIFVIYPEAIATLPLSSAWAVLFFTMLLALGIDSAVSDRGPEPHGLCTAFPGGSPGSDPTPAAPSVAESPGVVGPWGAQRVPPVRGPI</sequence>
<feature type="transmembrane region" description="Helical" evidence="8">
    <location>
        <begin position="346"/>
        <end position="371"/>
    </location>
</feature>
<feature type="transmembrane region" description="Helical" evidence="8">
    <location>
        <begin position="391"/>
        <end position="417"/>
    </location>
</feature>
<dbReference type="Bgee" id="ENSOCUG00000024058">
    <property type="expression patterns" value="Expressed in skin of back and 6 other cell types or tissues"/>
</dbReference>
<feature type="binding site" evidence="6">
    <location>
        <position position="320"/>
    </location>
    <ligand>
        <name>Na(+)</name>
        <dbReference type="ChEBI" id="CHEBI:29101"/>
        <label>2</label>
    </ligand>
</feature>
<feature type="binding site" evidence="6">
    <location>
        <position position="352"/>
    </location>
    <ligand>
        <name>Na(+)</name>
        <dbReference type="ChEBI" id="CHEBI:29101"/>
        <label>2</label>
    </ligand>
</feature>
<feature type="binding site" evidence="6">
    <location>
        <position position="417"/>
    </location>
    <ligand>
        <name>Na(+)</name>
        <dbReference type="ChEBI" id="CHEBI:29101"/>
        <label>1</label>
    </ligand>
</feature>
<dbReference type="PaxDb" id="9986-ENSOCUP00000019426"/>
<dbReference type="SUPFAM" id="SSF161070">
    <property type="entry name" value="SNF-like"/>
    <property type="match status" value="1"/>
</dbReference>
<feature type="region of interest" description="Disordered" evidence="7">
    <location>
        <begin position="1"/>
        <end position="23"/>
    </location>
</feature>
<feature type="binding site" evidence="6">
    <location>
        <position position="421"/>
    </location>
    <ligand>
        <name>Na(+)</name>
        <dbReference type="ChEBI" id="CHEBI:29101"/>
        <label>1</label>
    </ligand>
</feature>
<dbReference type="Proteomes" id="UP000001811">
    <property type="component" value="Unplaced"/>
</dbReference>
<evidence type="ECO:0000256" key="8">
    <source>
        <dbReference type="SAM" id="Phobius"/>
    </source>
</evidence>
<evidence type="ECO:0000256" key="1">
    <source>
        <dbReference type="ARBA" id="ARBA00004141"/>
    </source>
</evidence>
<dbReference type="InParanoid" id="G1TQX9"/>
<dbReference type="PANTHER" id="PTHR11616:SF38">
    <property type="entry name" value="SODIUM-DEPENDENT DOPAMINE TRANSPORTER"/>
    <property type="match status" value="1"/>
</dbReference>
<keyword evidence="6" id="KW-0915">Sodium</keyword>
<keyword evidence="4 8" id="KW-1133">Transmembrane helix</keyword>
<evidence type="ECO:0000256" key="5">
    <source>
        <dbReference type="ARBA" id="ARBA00023136"/>
    </source>
</evidence>
<dbReference type="PRINTS" id="PR00176">
    <property type="entry name" value="NANEUSMPORT"/>
</dbReference>
<reference evidence="9" key="3">
    <citation type="submission" date="2025-09" db="UniProtKB">
        <authorList>
            <consortium name="Ensembl"/>
        </authorList>
    </citation>
    <scope>IDENTIFICATION</scope>
    <source>
        <strain evidence="9">Thorbecke</strain>
    </source>
</reference>
<evidence type="ECO:0000256" key="2">
    <source>
        <dbReference type="ARBA" id="ARBA00022448"/>
    </source>
</evidence>
<comment type="subcellular location">
    <subcellularLocation>
        <location evidence="1">Membrane</location>
        <topology evidence="1">Multi-pass membrane protein</topology>
    </subcellularLocation>
</comment>
<dbReference type="InterPro" id="IPR000175">
    <property type="entry name" value="Na/ntran_symport"/>
</dbReference>
<dbReference type="GO" id="GO:0005886">
    <property type="term" value="C:plasma membrane"/>
    <property type="evidence" value="ECO:0007669"/>
    <property type="project" value="TreeGrafter"/>
</dbReference>
<feature type="region of interest" description="Disordered" evidence="7">
    <location>
        <begin position="437"/>
        <end position="475"/>
    </location>
</feature>
<dbReference type="Ensembl" id="ENSOCUT00000026679.3">
    <property type="protein sequence ID" value="ENSOCUP00000019426.2"/>
    <property type="gene ID" value="ENSOCUG00000024058.3"/>
</dbReference>
<dbReference type="GO" id="GO:0046872">
    <property type="term" value="F:metal ion binding"/>
    <property type="evidence" value="ECO:0007669"/>
    <property type="project" value="UniProtKB-KW"/>
</dbReference>
<dbReference type="GeneTree" id="ENSGT00940000161224"/>
<proteinExistence type="predicted"/>
<protein>
    <submittedName>
        <fullName evidence="9">Uncharacterized protein</fullName>
    </submittedName>
</protein>
<dbReference type="GO" id="GO:0006865">
    <property type="term" value="P:amino acid transport"/>
    <property type="evidence" value="ECO:0007669"/>
    <property type="project" value="TreeGrafter"/>
</dbReference>